<evidence type="ECO:0000313" key="2">
    <source>
        <dbReference type="EMBL" id="AII05268.1"/>
    </source>
</evidence>
<keyword evidence="1" id="KW-0732">Signal</keyword>
<evidence type="ECO:0000256" key="1">
    <source>
        <dbReference type="SAM" id="SignalP"/>
    </source>
</evidence>
<dbReference type="RefSeq" id="WP_128639311.1">
    <property type="nucleotide sequence ID" value="NZ_CP008947.1"/>
</dbReference>
<dbReference type="AlphaFoldDB" id="A0A076EJ87"/>
<feature type="signal peptide" evidence="1">
    <location>
        <begin position="1"/>
        <end position="28"/>
    </location>
</feature>
<feature type="chain" id="PRO_5001711265" evidence="1">
    <location>
        <begin position="29"/>
        <end position="147"/>
    </location>
</feature>
<proteinExistence type="predicted"/>
<organism evidence="2 3">
    <name type="scientific">Rhodococcus opacus</name>
    <name type="common">Nocardia opaca</name>
    <dbReference type="NCBI Taxonomy" id="37919"/>
    <lineage>
        <taxon>Bacteria</taxon>
        <taxon>Bacillati</taxon>
        <taxon>Actinomycetota</taxon>
        <taxon>Actinomycetes</taxon>
        <taxon>Mycobacteriales</taxon>
        <taxon>Nocardiaceae</taxon>
        <taxon>Rhodococcus</taxon>
    </lineage>
</organism>
<gene>
    <name evidence="2" type="ORF">EP51_11840</name>
</gene>
<protein>
    <submittedName>
        <fullName evidence="2">Uncharacterized protein</fullName>
    </submittedName>
</protein>
<evidence type="ECO:0000313" key="3">
    <source>
        <dbReference type="Proteomes" id="UP000028488"/>
    </source>
</evidence>
<accession>A0A076EJ87</accession>
<name>A0A076EJ87_RHOOP</name>
<sequence>MKVTIARTVGIAAAVAGAGLLAAPSASAAPEDVTVDIGVDGNAVVMDVRYDVSGAVVCVMNIVPVDGTLPAATVGPTVVMGGDDGELRATVDPGEYAVQWSCSSVPSFEQWGSIPPLTNGTVEPTVVTVTETSGPGGGGSSGSPFGS</sequence>
<dbReference type="eggNOG" id="ENOG5030VRK">
    <property type="taxonomic scope" value="Bacteria"/>
</dbReference>
<dbReference type="Proteomes" id="UP000028488">
    <property type="component" value="Chromosome"/>
</dbReference>
<reference evidence="2 3" key="1">
    <citation type="submission" date="2014-07" db="EMBL/GenBank/DDBJ databases">
        <title>Genome Sequence of Rhodococcus opacus Strain R7, a Biodegrader of Mono- and Polycyclic Aromatic Hydrocarbons.</title>
        <authorList>
            <person name="Di Gennaro P."/>
            <person name="Zampolli J."/>
            <person name="Presti I."/>
            <person name="Cappelletti M."/>
            <person name="D'Ursi P."/>
            <person name="Orro A."/>
            <person name="Mezzelani A."/>
            <person name="Milanesi L."/>
        </authorList>
    </citation>
    <scope>NUCLEOTIDE SEQUENCE [LARGE SCALE GENOMIC DNA]</scope>
    <source>
        <strain evidence="2 3">R7</strain>
    </source>
</reference>
<dbReference type="EMBL" id="CP008947">
    <property type="protein sequence ID" value="AII05268.1"/>
    <property type="molecule type" value="Genomic_DNA"/>
</dbReference>